<dbReference type="EMBL" id="ML978071">
    <property type="protein sequence ID" value="KAF2013471.1"/>
    <property type="molecule type" value="Genomic_DNA"/>
</dbReference>
<evidence type="ECO:0000313" key="4">
    <source>
        <dbReference type="Proteomes" id="UP000799778"/>
    </source>
</evidence>
<evidence type="ECO:0000256" key="2">
    <source>
        <dbReference type="SAM" id="Phobius"/>
    </source>
</evidence>
<dbReference type="AlphaFoldDB" id="A0A6A5XKT2"/>
<evidence type="ECO:0000313" key="3">
    <source>
        <dbReference type="EMBL" id="KAF2013471.1"/>
    </source>
</evidence>
<sequence length="104" mass="10998">MTATTQFFTALAGIFFVAGLAVYLFGIPPELKRKLERSALKAMGENKMSYIAKDQISKIPASDQEDVKQLKTGLGNAVGGGMKNPLGEAAGETADTLTSPFTGR</sequence>
<keyword evidence="2" id="KW-0812">Transmembrane</keyword>
<keyword evidence="4" id="KW-1185">Reference proteome</keyword>
<feature type="compositionally biased region" description="Polar residues" evidence="1">
    <location>
        <begin position="95"/>
        <end position="104"/>
    </location>
</feature>
<dbReference type="GeneID" id="54285912"/>
<organism evidence="3 4">
    <name type="scientific">Aaosphaeria arxii CBS 175.79</name>
    <dbReference type="NCBI Taxonomy" id="1450172"/>
    <lineage>
        <taxon>Eukaryota</taxon>
        <taxon>Fungi</taxon>
        <taxon>Dikarya</taxon>
        <taxon>Ascomycota</taxon>
        <taxon>Pezizomycotina</taxon>
        <taxon>Dothideomycetes</taxon>
        <taxon>Pleosporomycetidae</taxon>
        <taxon>Pleosporales</taxon>
        <taxon>Pleosporales incertae sedis</taxon>
        <taxon>Aaosphaeria</taxon>
    </lineage>
</organism>
<name>A0A6A5XKT2_9PLEO</name>
<keyword evidence="2" id="KW-1133">Transmembrane helix</keyword>
<evidence type="ECO:0000256" key="1">
    <source>
        <dbReference type="SAM" id="MobiDB-lite"/>
    </source>
</evidence>
<dbReference type="RefSeq" id="XP_033381810.1">
    <property type="nucleotide sequence ID" value="XM_033528515.1"/>
</dbReference>
<dbReference type="Proteomes" id="UP000799778">
    <property type="component" value="Unassembled WGS sequence"/>
</dbReference>
<gene>
    <name evidence="3" type="ORF">BU24DRAFT_424487</name>
</gene>
<feature type="transmembrane region" description="Helical" evidence="2">
    <location>
        <begin position="6"/>
        <end position="27"/>
    </location>
</feature>
<proteinExistence type="predicted"/>
<feature type="region of interest" description="Disordered" evidence="1">
    <location>
        <begin position="79"/>
        <end position="104"/>
    </location>
</feature>
<reference evidence="3" key="1">
    <citation type="journal article" date="2020" name="Stud. Mycol.">
        <title>101 Dothideomycetes genomes: a test case for predicting lifestyles and emergence of pathogens.</title>
        <authorList>
            <person name="Haridas S."/>
            <person name="Albert R."/>
            <person name="Binder M."/>
            <person name="Bloem J."/>
            <person name="Labutti K."/>
            <person name="Salamov A."/>
            <person name="Andreopoulos B."/>
            <person name="Baker S."/>
            <person name="Barry K."/>
            <person name="Bills G."/>
            <person name="Bluhm B."/>
            <person name="Cannon C."/>
            <person name="Castanera R."/>
            <person name="Culley D."/>
            <person name="Daum C."/>
            <person name="Ezra D."/>
            <person name="Gonzalez J."/>
            <person name="Henrissat B."/>
            <person name="Kuo A."/>
            <person name="Liang C."/>
            <person name="Lipzen A."/>
            <person name="Lutzoni F."/>
            <person name="Magnuson J."/>
            <person name="Mondo S."/>
            <person name="Nolan M."/>
            <person name="Ohm R."/>
            <person name="Pangilinan J."/>
            <person name="Park H.-J."/>
            <person name="Ramirez L."/>
            <person name="Alfaro M."/>
            <person name="Sun H."/>
            <person name="Tritt A."/>
            <person name="Yoshinaga Y."/>
            <person name="Zwiers L.-H."/>
            <person name="Turgeon B."/>
            <person name="Goodwin S."/>
            <person name="Spatafora J."/>
            <person name="Crous P."/>
            <person name="Grigoriev I."/>
        </authorList>
    </citation>
    <scope>NUCLEOTIDE SEQUENCE</scope>
    <source>
        <strain evidence="3">CBS 175.79</strain>
    </source>
</reference>
<accession>A0A6A5XKT2</accession>
<protein>
    <submittedName>
        <fullName evidence="3">Uncharacterized protein</fullName>
    </submittedName>
</protein>
<keyword evidence="2" id="KW-0472">Membrane</keyword>
<dbReference type="OrthoDB" id="3001700at2759"/>